<dbReference type="InterPro" id="IPR036880">
    <property type="entry name" value="Kunitz_BPTI_sf"/>
</dbReference>
<dbReference type="PROSITE" id="PS50279">
    <property type="entry name" value="BPTI_KUNITZ_2"/>
    <property type="match status" value="1"/>
</dbReference>
<evidence type="ECO:0000256" key="5">
    <source>
        <dbReference type="SAM" id="SignalP"/>
    </source>
</evidence>
<dbReference type="InterPro" id="IPR050098">
    <property type="entry name" value="TFPI/VKTCI-like"/>
</dbReference>
<reference evidence="7" key="1">
    <citation type="journal article" date="2023" name="G3 (Bethesda)">
        <title>Whole genome assemblies of Zophobas morio and Tenebrio molitor.</title>
        <authorList>
            <person name="Kaur S."/>
            <person name="Stinson S.A."/>
            <person name="diCenzo G.C."/>
        </authorList>
    </citation>
    <scope>NUCLEOTIDE SEQUENCE</scope>
    <source>
        <strain evidence="7">QUZm001</strain>
    </source>
</reference>
<protein>
    <recommendedName>
        <fullName evidence="6">BPTI/Kunitz inhibitor domain-containing protein</fullName>
    </recommendedName>
</protein>
<sequence length="244" mass="27439">MLVVILLLVASLKIISMDPTHPPRNLLYNFSKTQDPDIIYNPTEDPGPCKAVHIRWSYDQLTGNWYKYKYGECVGNTNNFLSYKQCLLNCRVTISDKPPGWFTNDILEKDNDDPTVNTDYVENSSEQPKVHTDDVVENGSEQQEVNANDVVENGSAQPEASPDDVAESSSEQPEVNTNDVVKNSSEQPEMNPNDVVENGSEQPEVAKFDIVVYGNNPRTQNLIEMMLKLASNAQKEWISITQKL</sequence>
<gene>
    <name evidence="7" type="ORF">Zmor_019422</name>
</gene>
<evidence type="ECO:0000313" key="8">
    <source>
        <dbReference type="Proteomes" id="UP001168821"/>
    </source>
</evidence>
<keyword evidence="1" id="KW-0646">Protease inhibitor</keyword>
<dbReference type="InterPro" id="IPR002223">
    <property type="entry name" value="Kunitz_BPTI"/>
</dbReference>
<feature type="domain" description="BPTI/Kunitz inhibitor" evidence="6">
    <location>
        <begin position="45"/>
        <end position="90"/>
    </location>
</feature>
<evidence type="ECO:0000256" key="4">
    <source>
        <dbReference type="SAM" id="MobiDB-lite"/>
    </source>
</evidence>
<dbReference type="SUPFAM" id="SSF57362">
    <property type="entry name" value="BPTI-like"/>
    <property type="match status" value="1"/>
</dbReference>
<dbReference type="Proteomes" id="UP001168821">
    <property type="component" value="Unassembled WGS sequence"/>
</dbReference>
<dbReference type="AlphaFoldDB" id="A0AA38I1X8"/>
<keyword evidence="8" id="KW-1185">Reference proteome</keyword>
<organism evidence="7 8">
    <name type="scientific">Zophobas morio</name>
    <dbReference type="NCBI Taxonomy" id="2755281"/>
    <lineage>
        <taxon>Eukaryota</taxon>
        <taxon>Metazoa</taxon>
        <taxon>Ecdysozoa</taxon>
        <taxon>Arthropoda</taxon>
        <taxon>Hexapoda</taxon>
        <taxon>Insecta</taxon>
        <taxon>Pterygota</taxon>
        <taxon>Neoptera</taxon>
        <taxon>Endopterygota</taxon>
        <taxon>Coleoptera</taxon>
        <taxon>Polyphaga</taxon>
        <taxon>Cucujiformia</taxon>
        <taxon>Tenebrionidae</taxon>
        <taxon>Zophobas</taxon>
    </lineage>
</organism>
<evidence type="ECO:0000313" key="7">
    <source>
        <dbReference type="EMBL" id="KAJ3647551.1"/>
    </source>
</evidence>
<dbReference type="Gene3D" id="4.10.410.10">
    <property type="entry name" value="Pancreatic trypsin inhibitor Kunitz domain"/>
    <property type="match status" value="1"/>
</dbReference>
<dbReference type="GO" id="GO:0004867">
    <property type="term" value="F:serine-type endopeptidase inhibitor activity"/>
    <property type="evidence" value="ECO:0007669"/>
    <property type="project" value="UniProtKB-KW"/>
</dbReference>
<feature type="signal peptide" evidence="5">
    <location>
        <begin position="1"/>
        <end position="17"/>
    </location>
</feature>
<feature type="chain" id="PRO_5041222195" description="BPTI/Kunitz inhibitor domain-containing protein" evidence="5">
    <location>
        <begin position="18"/>
        <end position="244"/>
    </location>
</feature>
<dbReference type="PANTHER" id="PTHR10083">
    <property type="entry name" value="KUNITZ-TYPE PROTEASE INHIBITOR-RELATED"/>
    <property type="match status" value="1"/>
</dbReference>
<evidence type="ECO:0000256" key="3">
    <source>
        <dbReference type="ARBA" id="ARBA00023157"/>
    </source>
</evidence>
<keyword evidence="3" id="KW-1015">Disulfide bond</keyword>
<evidence type="ECO:0000259" key="6">
    <source>
        <dbReference type="PROSITE" id="PS50279"/>
    </source>
</evidence>
<accession>A0AA38I1X8</accession>
<dbReference type="CDD" id="cd00109">
    <property type="entry name" value="Kunitz-type"/>
    <property type="match status" value="1"/>
</dbReference>
<evidence type="ECO:0000256" key="1">
    <source>
        <dbReference type="ARBA" id="ARBA00022690"/>
    </source>
</evidence>
<dbReference type="Pfam" id="PF00014">
    <property type="entry name" value="Kunitz_BPTI"/>
    <property type="match status" value="1"/>
</dbReference>
<feature type="compositionally biased region" description="Polar residues" evidence="4">
    <location>
        <begin position="114"/>
        <end position="127"/>
    </location>
</feature>
<proteinExistence type="predicted"/>
<dbReference type="EMBL" id="JALNTZ010000006">
    <property type="protein sequence ID" value="KAJ3647551.1"/>
    <property type="molecule type" value="Genomic_DNA"/>
</dbReference>
<name>A0AA38I1X8_9CUCU</name>
<comment type="caution">
    <text evidence="7">The sequence shown here is derived from an EMBL/GenBank/DDBJ whole genome shotgun (WGS) entry which is preliminary data.</text>
</comment>
<feature type="region of interest" description="Disordered" evidence="4">
    <location>
        <begin position="147"/>
        <end position="201"/>
    </location>
</feature>
<dbReference type="SMART" id="SM00131">
    <property type="entry name" value="KU"/>
    <property type="match status" value="1"/>
</dbReference>
<keyword evidence="5" id="KW-0732">Signal</keyword>
<dbReference type="GO" id="GO:0005615">
    <property type="term" value="C:extracellular space"/>
    <property type="evidence" value="ECO:0007669"/>
    <property type="project" value="TreeGrafter"/>
</dbReference>
<evidence type="ECO:0000256" key="2">
    <source>
        <dbReference type="ARBA" id="ARBA00022900"/>
    </source>
</evidence>
<keyword evidence="2" id="KW-0722">Serine protease inhibitor</keyword>
<dbReference type="PANTHER" id="PTHR10083:SF374">
    <property type="entry name" value="BPTI_KUNITZ INHIBITOR DOMAIN-CONTAINING PROTEIN"/>
    <property type="match status" value="1"/>
</dbReference>
<feature type="compositionally biased region" description="Polar residues" evidence="4">
    <location>
        <begin position="167"/>
        <end position="190"/>
    </location>
</feature>
<feature type="region of interest" description="Disordered" evidence="4">
    <location>
        <begin position="101"/>
        <end position="132"/>
    </location>
</feature>